<dbReference type="Gene3D" id="3.40.1050.10">
    <property type="entry name" value="Carbonic anhydrase"/>
    <property type="match status" value="1"/>
</dbReference>
<dbReference type="EC" id="4.2.1.1" evidence="3"/>
<dbReference type="Proteomes" id="UP001330812">
    <property type="component" value="Chromosome"/>
</dbReference>
<evidence type="ECO:0000256" key="3">
    <source>
        <dbReference type="ARBA" id="ARBA00012925"/>
    </source>
</evidence>
<dbReference type="RefSeq" id="WP_326566203.1">
    <property type="nucleotide sequence ID" value="NZ_CP142149.1"/>
</dbReference>
<accession>A0ABZ1HYK5</accession>
<evidence type="ECO:0000256" key="6">
    <source>
        <dbReference type="ARBA" id="ARBA00024993"/>
    </source>
</evidence>
<protein>
    <recommendedName>
        <fullName evidence="3">carbonic anhydrase</fullName>
        <ecNumber evidence="3">4.2.1.1</ecNumber>
    </recommendedName>
</protein>
<dbReference type="Pfam" id="PF00484">
    <property type="entry name" value="Pro_CA"/>
    <property type="match status" value="1"/>
</dbReference>
<evidence type="ECO:0000256" key="4">
    <source>
        <dbReference type="ARBA" id="ARBA00022723"/>
    </source>
</evidence>
<name>A0ABZ1HYK5_9PSEU</name>
<evidence type="ECO:0000256" key="1">
    <source>
        <dbReference type="ARBA" id="ARBA00001947"/>
    </source>
</evidence>
<sequence length="169" mass="18052">MDALDTLIDRNRTFAATRFDAGLRMRPSLAVNVITCFDPRVDPAVVLGAEQGEIGVLRNVGGRVTPHAVEQLVMLQHVVAAAGPAPGPGRHLVVLHHTDCGITRLQDRPDLLAPYFEVPEAELPGVADPRSAVARDVAVLRAEPRLPGFRVSGLVYDVGTGLVETVVRG</sequence>
<evidence type="ECO:0000313" key="9">
    <source>
        <dbReference type="Proteomes" id="UP001330812"/>
    </source>
</evidence>
<evidence type="ECO:0000313" key="8">
    <source>
        <dbReference type="EMBL" id="WSE27193.1"/>
    </source>
</evidence>
<evidence type="ECO:0000256" key="5">
    <source>
        <dbReference type="ARBA" id="ARBA00022833"/>
    </source>
</evidence>
<dbReference type="SUPFAM" id="SSF53056">
    <property type="entry name" value="beta-carbonic anhydrase, cab"/>
    <property type="match status" value="1"/>
</dbReference>
<comment type="function">
    <text evidence="6">Catalyzes the reversible hydration of carbon dioxide to form bicarbonate.</text>
</comment>
<comment type="cofactor">
    <cofactor evidence="1">
        <name>Zn(2+)</name>
        <dbReference type="ChEBI" id="CHEBI:29105"/>
    </cofactor>
</comment>
<comment type="catalytic activity">
    <reaction evidence="7">
        <text>hydrogencarbonate + H(+) = CO2 + H2O</text>
        <dbReference type="Rhea" id="RHEA:10748"/>
        <dbReference type="ChEBI" id="CHEBI:15377"/>
        <dbReference type="ChEBI" id="CHEBI:15378"/>
        <dbReference type="ChEBI" id="CHEBI:16526"/>
        <dbReference type="ChEBI" id="CHEBI:17544"/>
        <dbReference type="EC" id="4.2.1.1"/>
    </reaction>
</comment>
<keyword evidence="4" id="KW-0479">Metal-binding</keyword>
<dbReference type="EMBL" id="CP142149">
    <property type="protein sequence ID" value="WSE27193.1"/>
    <property type="molecule type" value="Genomic_DNA"/>
</dbReference>
<gene>
    <name evidence="8" type="ORF">VSH64_30540</name>
</gene>
<keyword evidence="9" id="KW-1185">Reference proteome</keyword>
<organism evidence="8 9">
    <name type="scientific">Amycolatopsis rhabdoformis</name>
    <dbReference type="NCBI Taxonomy" id="1448059"/>
    <lineage>
        <taxon>Bacteria</taxon>
        <taxon>Bacillati</taxon>
        <taxon>Actinomycetota</taxon>
        <taxon>Actinomycetes</taxon>
        <taxon>Pseudonocardiales</taxon>
        <taxon>Pseudonocardiaceae</taxon>
        <taxon>Amycolatopsis</taxon>
    </lineage>
</organism>
<evidence type="ECO:0000256" key="2">
    <source>
        <dbReference type="ARBA" id="ARBA00006217"/>
    </source>
</evidence>
<dbReference type="InterPro" id="IPR036874">
    <property type="entry name" value="Carbonic_anhydrase_sf"/>
</dbReference>
<keyword evidence="5" id="KW-0862">Zinc</keyword>
<proteinExistence type="inferred from homology"/>
<reference evidence="8 9" key="1">
    <citation type="journal article" date="2015" name="Int. J. Syst. Evol. Microbiol.">
        <title>Amycolatopsis rhabdoformis sp. nov., an actinomycete isolated from a tropical forest soil.</title>
        <authorList>
            <person name="Souza W.R."/>
            <person name="Silva R.E."/>
            <person name="Goodfellow M."/>
            <person name="Busarakam K."/>
            <person name="Figueiro F.S."/>
            <person name="Ferreira D."/>
            <person name="Rodrigues-Filho E."/>
            <person name="Moraes L.A.B."/>
            <person name="Zucchi T.D."/>
        </authorList>
    </citation>
    <scope>NUCLEOTIDE SEQUENCE [LARGE SCALE GENOMIC DNA]</scope>
    <source>
        <strain evidence="8 9">NCIMB 14900</strain>
    </source>
</reference>
<evidence type="ECO:0000256" key="7">
    <source>
        <dbReference type="ARBA" id="ARBA00048348"/>
    </source>
</evidence>
<dbReference type="PANTHER" id="PTHR43175:SF3">
    <property type="entry name" value="CARBON DISULFIDE HYDROLASE"/>
    <property type="match status" value="1"/>
</dbReference>
<dbReference type="InterPro" id="IPR001765">
    <property type="entry name" value="Carbonic_anhydrase"/>
</dbReference>
<dbReference type="SMART" id="SM00947">
    <property type="entry name" value="Pro_CA"/>
    <property type="match status" value="1"/>
</dbReference>
<dbReference type="PANTHER" id="PTHR43175">
    <property type="entry name" value="CARBONIC ANHYDRASE"/>
    <property type="match status" value="1"/>
</dbReference>
<comment type="similarity">
    <text evidence="2">Belongs to the beta-class carbonic anhydrase family.</text>
</comment>